<dbReference type="SUPFAM" id="SSF53474">
    <property type="entry name" value="alpha/beta-Hydrolases"/>
    <property type="match status" value="1"/>
</dbReference>
<feature type="domain" description="AB hydrolase-1" evidence="4">
    <location>
        <begin position="438"/>
        <end position="537"/>
    </location>
</feature>
<keyword evidence="2" id="KW-0378">Hydrolase</keyword>
<dbReference type="Pfam" id="PF00561">
    <property type="entry name" value="Abhydrolase_1"/>
    <property type="match status" value="1"/>
</dbReference>
<dbReference type="PANTHER" id="PTHR43248">
    <property type="entry name" value="2-SUCCINYL-6-HYDROXY-2,4-CYCLOHEXADIENE-1-CARBOXYLATE SYNTHASE"/>
    <property type="match status" value="1"/>
</dbReference>
<dbReference type="RefSeq" id="WP_012889230.1">
    <property type="nucleotide sequence ID" value="NC_013595.1"/>
</dbReference>
<dbReference type="HOGENOM" id="CLU_370848_0_0_11"/>
<dbReference type="KEGG" id="sro:Sros_2509"/>
<feature type="domain" description="Peptidase S33 tripeptidyl aminopeptidase-like C-terminal" evidence="5">
    <location>
        <begin position="654"/>
        <end position="746"/>
    </location>
</feature>
<feature type="transmembrane region" description="Helical" evidence="3">
    <location>
        <begin position="19"/>
        <end position="40"/>
    </location>
</feature>
<dbReference type="Pfam" id="PF08386">
    <property type="entry name" value="Abhydrolase_4"/>
    <property type="match status" value="1"/>
</dbReference>
<evidence type="ECO:0000259" key="5">
    <source>
        <dbReference type="Pfam" id="PF08386"/>
    </source>
</evidence>
<dbReference type="STRING" id="479432.Sros_2509"/>
<comment type="similarity">
    <text evidence="1">Belongs to the peptidase S33 family.</text>
</comment>
<keyword evidence="7" id="KW-1185">Reference proteome</keyword>
<dbReference type="Gene3D" id="3.40.50.1820">
    <property type="entry name" value="alpha/beta hydrolase"/>
    <property type="match status" value="1"/>
</dbReference>
<feature type="transmembrane region" description="Helical" evidence="3">
    <location>
        <begin position="101"/>
        <end position="125"/>
    </location>
</feature>
<evidence type="ECO:0000313" key="7">
    <source>
        <dbReference type="Proteomes" id="UP000002029"/>
    </source>
</evidence>
<keyword evidence="3" id="KW-1133">Transmembrane helix</keyword>
<evidence type="ECO:0000256" key="2">
    <source>
        <dbReference type="ARBA" id="ARBA00022801"/>
    </source>
</evidence>
<dbReference type="GO" id="GO:0016787">
    <property type="term" value="F:hydrolase activity"/>
    <property type="evidence" value="ECO:0007669"/>
    <property type="project" value="UniProtKB-KW"/>
</dbReference>
<organism evidence="6 7">
    <name type="scientific">Streptosporangium roseum (strain ATCC 12428 / DSM 43021 / JCM 3005 / KCTC 9067 / NCIMB 10171 / NRRL 2505 / NI 9100)</name>
    <dbReference type="NCBI Taxonomy" id="479432"/>
    <lineage>
        <taxon>Bacteria</taxon>
        <taxon>Bacillati</taxon>
        <taxon>Actinomycetota</taxon>
        <taxon>Actinomycetes</taxon>
        <taxon>Streptosporangiales</taxon>
        <taxon>Streptosporangiaceae</taxon>
        <taxon>Streptosporangium</taxon>
    </lineage>
</organism>
<feature type="transmembrane region" description="Helical" evidence="3">
    <location>
        <begin position="237"/>
        <end position="259"/>
    </location>
</feature>
<feature type="transmembrane region" description="Helical" evidence="3">
    <location>
        <begin position="156"/>
        <end position="181"/>
    </location>
</feature>
<dbReference type="InterPro" id="IPR029058">
    <property type="entry name" value="AB_hydrolase_fold"/>
</dbReference>
<dbReference type="InterPro" id="IPR000073">
    <property type="entry name" value="AB_hydrolase_1"/>
</dbReference>
<gene>
    <name evidence="6" type="ordered locus">Sros_2509</name>
</gene>
<dbReference type="InterPro" id="IPR013595">
    <property type="entry name" value="Pept_S33_TAP-like_C"/>
</dbReference>
<evidence type="ECO:0000259" key="4">
    <source>
        <dbReference type="Pfam" id="PF00561"/>
    </source>
</evidence>
<feature type="transmembrane region" description="Helical" evidence="3">
    <location>
        <begin position="60"/>
        <end position="80"/>
    </location>
</feature>
<sequence>MIDVIASEWLKLRSLRSNLYLLAVSLLAVLLSAGVAYLITRGFDGQSPEERLRFPSNGDGLGNGLPVAYFVLGALGALAITSEYSTGMIRTSLAAVPRRQAFLLAKVPGLAAVSLVAGQVLGFAMHFAGQAVLGERAGQLLLDGRTLGTPLAEPGVLIGVIAAGVSMAAVTLIGLGLGAVIRSTPGSLIALIMILFVLPVVARTLPAPLRAQLGSFMIENLPSQIAGVGGGLLSPPAAGALLAAYPVAALTAGAVAIALKGRRVNVLAAGVAVIILAGAVPAVADGSAVPAPSTLAWKACPDKDAPPEMRCAAIQVPVDWTEPSGRKIALPLGMLPATGTERRIGTVFSIPGGPGHSGVKDLKKSAGGFMDLRRRFDVVSFAPRNTFDLGVLSAQCLASGPWIFLPDDRVQHAALAEANRASAQRCRKADPEFFGHLDSASVARDVEAVRVALGEEKLSFIATSYGGVPAVAYARLFPSRIRAMVMDGAVNQLLDRADNDRMSYPTVERQFGRFAAWCGATTSCALHGEDVGAIWRRLVTGADRSPVPVRGEPPEAAYTGFDLKVAAAPSLISPGPEPESPRWVQLAEAVRRAAEGDASGFADYVKQATESLKAPSFVGMNMTHCPDGMGYGSYEEYQEGRRRGGRLSPNFAGNEQWHPLACVGWPTPVTNPRAPLPVEDLPPFLGVGTWVDYAGSADLVLRVPGSSTVRYEGHGHGLYLSGDTCAIAHVNRYLTSLRLPPAGTACRPGR</sequence>
<dbReference type="EMBL" id="CP001814">
    <property type="protein sequence ID" value="ACZ85485.1"/>
    <property type="molecule type" value="Genomic_DNA"/>
</dbReference>
<evidence type="ECO:0000313" key="6">
    <source>
        <dbReference type="EMBL" id="ACZ85485.1"/>
    </source>
</evidence>
<evidence type="ECO:0000256" key="1">
    <source>
        <dbReference type="ARBA" id="ARBA00010088"/>
    </source>
</evidence>
<reference evidence="6 7" key="1">
    <citation type="journal article" date="2010" name="Stand. Genomic Sci.">
        <title>Complete genome sequence of Streptosporangium roseum type strain (NI 9100).</title>
        <authorList>
            <person name="Nolan M."/>
            <person name="Sikorski J."/>
            <person name="Jando M."/>
            <person name="Lucas S."/>
            <person name="Lapidus A."/>
            <person name="Glavina Del Rio T."/>
            <person name="Chen F."/>
            <person name="Tice H."/>
            <person name="Pitluck S."/>
            <person name="Cheng J.F."/>
            <person name="Chertkov O."/>
            <person name="Sims D."/>
            <person name="Meincke L."/>
            <person name="Brettin T."/>
            <person name="Han C."/>
            <person name="Detter J.C."/>
            <person name="Bruce D."/>
            <person name="Goodwin L."/>
            <person name="Land M."/>
            <person name="Hauser L."/>
            <person name="Chang Y.J."/>
            <person name="Jeffries C.D."/>
            <person name="Ivanova N."/>
            <person name="Mavromatis K."/>
            <person name="Mikhailova N."/>
            <person name="Chen A."/>
            <person name="Palaniappan K."/>
            <person name="Chain P."/>
            <person name="Rohde M."/>
            <person name="Goker M."/>
            <person name="Bristow J."/>
            <person name="Eisen J.A."/>
            <person name="Markowitz V."/>
            <person name="Hugenholtz P."/>
            <person name="Kyrpides N.C."/>
            <person name="Klenk H.P."/>
        </authorList>
    </citation>
    <scope>NUCLEOTIDE SEQUENCE [LARGE SCALE GENOMIC DNA]</scope>
    <source>
        <strain evidence="7">ATCC 12428 / DSM 43021 / JCM 3005 / NI 9100</strain>
    </source>
</reference>
<dbReference type="eggNOG" id="COG1277">
    <property type="taxonomic scope" value="Bacteria"/>
</dbReference>
<dbReference type="eggNOG" id="COG0596">
    <property type="taxonomic scope" value="Bacteria"/>
</dbReference>
<protein>
    <submittedName>
        <fullName evidence="6">Uncharacterized protein</fullName>
    </submittedName>
</protein>
<keyword evidence="3" id="KW-0472">Membrane</keyword>
<evidence type="ECO:0000256" key="3">
    <source>
        <dbReference type="SAM" id="Phobius"/>
    </source>
</evidence>
<accession>D2B305</accession>
<proteinExistence type="inferred from homology"/>
<feature type="transmembrane region" description="Helical" evidence="3">
    <location>
        <begin position="266"/>
        <end position="284"/>
    </location>
</feature>
<dbReference type="InterPro" id="IPR051601">
    <property type="entry name" value="Serine_prot/Carboxylest_S33"/>
</dbReference>
<keyword evidence="3" id="KW-0812">Transmembrane</keyword>
<dbReference type="PANTHER" id="PTHR43248:SF25">
    <property type="entry name" value="AB HYDROLASE-1 DOMAIN-CONTAINING PROTEIN-RELATED"/>
    <property type="match status" value="1"/>
</dbReference>
<dbReference type="Proteomes" id="UP000002029">
    <property type="component" value="Chromosome"/>
</dbReference>
<feature type="transmembrane region" description="Helical" evidence="3">
    <location>
        <begin position="188"/>
        <end position="205"/>
    </location>
</feature>
<dbReference type="AlphaFoldDB" id="D2B305"/>
<name>D2B305_STRRD</name>